<gene>
    <name evidence="1" type="ORF">CPB84DRAFT_1871985</name>
</gene>
<dbReference type="OrthoDB" id="3069314at2759"/>
<organism evidence="1 2">
    <name type="scientific">Gymnopilus junonius</name>
    <name type="common">Spectacular rustgill mushroom</name>
    <name type="synonym">Gymnopilus spectabilis subsp. junonius</name>
    <dbReference type="NCBI Taxonomy" id="109634"/>
    <lineage>
        <taxon>Eukaryota</taxon>
        <taxon>Fungi</taxon>
        <taxon>Dikarya</taxon>
        <taxon>Basidiomycota</taxon>
        <taxon>Agaricomycotina</taxon>
        <taxon>Agaricomycetes</taxon>
        <taxon>Agaricomycetidae</taxon>
        <taxon>Agaricales</taxon>
        <taxon>Agaricineae</taxon>
        <taxon>Hymenogastraceae</taxon>
        <taxon>Gymnopilus</taxon>
    </lineage>
</organism>
<keyword evidence="2" id="KW-1185">Reference proteome</keyword>
<dbReference type="AlphaFoldDB" id="A0A9P5NGB6"/>
<name>A0A9P5NGB6_GYMJU</name>
<accession>A0A9P5NGB6</accession>
<evidence type="ECO:0000313" key="1">
    <source>
        <dbReference type="EMBL" id="KAF8881818.1"/>
    </source>
</evidence>
<reference evidence="1" key="1">
    <citation type="submission" date="2020-11" db="EMBL/GenBank/DDBJ databases">
        <authorList>
            <consortium name="DOE Joint Genome Institute"/>
            <person name="Ahrendt S."/>
            <person name="Riley R."/>
            <person name="Andreopoulos W."/>
            <person name="LaButti K."/>
            <person name="Pangilinan J."/>
            <person name="Ruiz-duenas F.J."/>
            <person name="Barrasa J.M."/>
            <person name="Sanchez-Garcia M."/>
            <person name="Camarero S."/>
            <person name="Miyauchi S."/>
            <person name="Serrano A."/>
            <person name="Linde D."/>
            <person name="Babiker R."/>
            <person name="Drula E."/>
            <person name="Ayuso-Fernandez I."/>
            <person name="Pacheco R."/>
            <person name="Padilla G."/>
            <person name="Ferreira P."/>
            <person name="Barriuso J."/>
            <person name="Kellner H."/>
            <person name="Castanera R."/>
            <person name="Alfaro M."/>
            <person name="Ramirez L."/>
            <person name="Pisabarro A.G."/>
            <person name="Kuo A."/>
            <person name="Tritt A."/>
            <person name="Lipzen A."/>
            <person name="He G."/>
            <person name="Yan M."/>
            <person name="Ng V."/>
            <person name="Cullen D."/>
            <person name="Martin F."/>
            <person name="Rosso M.-N."/>
            <person name="Henrissat B."/>
            <person name="Hibbett D."/>
            <person name="Martinez A.T."/>
            <person name="Grigoriev I.V."/>
        </authorList>
    </citation>
    <scope>NUCLEOTIDE SEQUENCE</scope>
    <source>
        <strain evidence="1">AH 44721</strain>
    </source>
</reference>
<sequence>MPRKFRSRDRLIRLRVALGLSRTSHLFQGLKETLRSLAQKHLDVSRTAGGQDFALSEIERETSSIEEKDICITKNFNLTSPSQIAVHKFLEACKPSMIEFLPHFLQFGCINEEYLQAFANFPPKWRQEVLRKVVMRNESVTEKDLTLLEDHLVTSSQNLHRWCGTSPLENAGKSIQLWYIFPSGTMAPGLLQLAQRVNTIPHMLKGPEASWVEGFEDQGWYQVS</sequence>
<proteinExistence type="predicted"/>
<comment type="caution">
    <text evidence="1">The sequence shown here is derived from an EMBL/GenBank/DDBJ whole genome shotgun (WGS) entry which is preliminary data.</text>
</comment>
<dbReference type="Proteomes" id="UP000724874">
    <property type="component" value="Unassembled WGS sequence"/>
</dbReference>
<evidence type="ECO:0000313" key="2">
    <source>
        <dbReference type="Proteomes" id="UP000724874"/>
    </source>
</evidence>
<protein>
    <submittedName>
        <fullName evidence="1">Uncharacterized protein</fullName>
    </submittedName>
</protein>
<dbReference type="EMBL" id="JADNYJ010000128">
    <property type="protein sequence ID" value="KAF8881818.1"/>
    <property type="molecule type" value="Genomic_DNA"/>
</dbReference>